<proteinExistence type="predicted"/>
<dbReference type="PROSITE" id="PS51755">
    <property type="entry name" value="OMPR_PHOB"/>
    <property type="match status" value="1"/>
</dbReference>
<reference evidence="12 13" key="1">
    <citation type="submission" date="2017-08" db="EMBL/GenBank/DDBJ databases">
        <title>Halomonas alkalisoli sp. nov., isolated from saline alkaline soil.</title>
        <authorList>
            <person name="Wang D."/>
            <person name="Zhang G."/>
        </authorList>
    </citation>
    <scope>NUCLEOTIDE SEQUENCE [LARGE SCALE GENOMIC DNA]</scope>
    <source>
        <strain evidence="12 13">WRN001</strain>
    </source>
</reference>
<feature type="DNA-binding region" description="OmpR/PhoB-type" evidence="9">
    <location>
        <begin position="124"/>
        <end position="218"/>
    </location>
</feature>
<dbReference type="Gene3D" id="3.40.50.2300">
    <property type="match status" value="1"/>
</dbReference>
<feature type="modified residue" description="4-aspartylphosphate" evidence="8">
    <location>
        <position position="51"/>
    </location>
</feature>
<dbReference type="Proteomes" id="UP000217771">
    <property type="component" value="Unassembled WGS sequence"/>
</dbReference>
<evidence type="ECO:0000259" key="10">
    <source>
        <dbReference type="PROSITE" id="PS50110"/>
    </source>
</evidence>
<evidence type="ECO:0000256" key="3">
    <source>
        <dbReference type="ARBA" id="ARBA00022553"/>
    </source>
</evidence>
<dbReference type="GO" id="GO:0000976">
    <property type="term" value="F:transcription cis-regulatory region binding"/>
    <property type="evidence" value="ECO:0007669"/>
    <property type="project" value="TreeGrafter"/>
</dbReference>
<feature type="domain" description="OmpR/PhoB-type" evidence="11">
    <location>
        <begin position="124"/>
        <end position="218"/>
    </location>
</feature>
<evidence type="ECO:0000256" key="4">
    <source>
        <dbReference type="ARBA" id="ARBA00023012"/>
    </source>
</evidence>
<keyword evidence="5" id="KW-0805">Transcription regulation</keyword>
<protein>
    <submittedName>
        <fullName evidence="12">DNA-binding response regulator</fullName>
    </submittedName>
</protein>
<dbReference type="PANTHER" id="PTHR48111">
    <property type="entry name" value="REGULATOR OF RPOS"/>
    <property type="match status" value="1"/>
</dbReference>
<dbReference type="InterPro" id="IPR039420">
    <property type="entry name" value="WalR-like"/>
</dbReference>
<dbReference type="RefSeq" id="WP_095621322.1">
    <property type="nucleotide sequence ID" value="NZ_NSKB01000004.1"/>
</dbReference>
<keyword evidence="4" id="KW-0902">Two-component regulatory system</keyword>
<sequence length="233" mass="25589">MHVLIVEDDALVASGIRAGLEHAGWSVEVVGSLSAADHALSVLQSDVVVLDRRLTDGDGIDLLRQWRVREIGVPVLMLTALDAIEHRIEGLSVGADDYLVKPFDLDELIARLHALLRRAAGRASPDIVHGPLRFDPRTRGLTMAGHHVSLSRRETALLETFLQAPGQVLSAARLHDSLYGFNDSVESNALNVHLHHLRRKLGAEVIETVRGLGYRLGTAQTLHDMVSIRRQQT</sequence>
<keyword evidence="6 9" id="KW-0238">DNA-binding</keyword>
<dbReference type="CDD" id="cd17624">
    <property type="entry name" value="REC_OmpR_PmrA-like"/>
    <property type="match status" value="1"/>
</dbReference>
<evidence type="ECO:0000256" key="2">
    <source>
        <dbReference type="ARBA" id="ARBA00022490"/>
    </source>
</evidence>
<feature type="domain" description="Response regulatory" evidence="10">
    <location>
        <begin position="2"/>
        <end position="116"/>
    </location>
</feature>
<organism evidence="12 13">
    <name type="scientific">Halomonas salipaludis</name>
    <dbReference type="NCBI Taxonomy" id="2032625"/>
    <lineage>
        <taxon>Bacteria</taxon>
        <taxon>Pseudomonadati</taxon>
        <taxon>Pseudomonadota</taxon>
        <taxon>Gammaproteobacteria</taxon>
        <taxon>Oceanospirillales</taxon>
        <taxon>Halomonadaceae</taxon>
        <taxon>Halomonas</taxon>
    </lineage>
</organism>
<dbReference type="Gene3D" id="6.10.250.690">
    <property type="match status" value="1"/>
</dbReference>
<dbReference type="PANTHER" id="PTHR48111:SF35">
    <property type="entry name" value="TRANSCRIPTIONAL REGULATORY PROTEIN QSEB"/>
    <property type="match status" value="1"/>
</dbReference>
<dbReference type="CDD" id="cd00383">
    <property type="entry name" value="trans_reg_C"/>
    <property type="match status" value="1"/>
</dbReference>
<dbReference type="Pfam" id="PF00486">
    <property type="entry name" value="Trans_reg_C"/>
    <property type="match status" value="1"/>
</dbReference>
<dbReference type="GO" id="GO:0000156">
    <property type="term" value="F:phosphorelay response regulator activity"/>
    <property type="evidence" value="ECO:0007669"/>
    <property type="project" value="TreeGrafter"/>
</dbReference>
<keyword evidence="3 8" id="KW-0597">Phosphoprotein</keyword>
<dbReference type="Pfam" id="PF00072">
    <property type="entry name" value="Response_reg"/>
    <property type="match status" value="1"/>
</dbReference>
<dbReference type="OrthoDB" id="9802426at2"/>
<accession>A0A2A2EX10</accession>
<dbReference type="PROSITE" id="PS50110">
    <property type="entry name" value="RESPONSE_REGULATORY"/>
    <property type="match status" value="1"/>
</dbReference>
<dbReference type="GO" id="GO:0005829">
    <property type="term" value="C:cytosol"/>
    <property type="evidence" value="ECO:0007669"/>
    <property type="project" value="TreeGrafter"/>
</dbReference>
<gene>
    <name evidence="12" type="ORF">CK498_11975</name>
</gene>
<dbReference type="GO" id="GO:0032993">
    <property type="term" value="C:protein-DNA complex"/>
    <property type="evidence" value="ECO:0007669"/>
    <property type="project" value="TreeGrafter"/>
</dbReference>
<keyword evidence="7" id="KW-0804">Transcription</keyword>
<name>A0A2A2EX10_9GAMM</name>
<dbReference type="InterPro" id="IPR001867">
    <property type="entry name" value="OmpR/PhoB-type_DNA-bd"/>
</dbReference>
<keyword evidence="13" id="KW-1185">Reference proteome</keyword>
<evidence type="ECO:0000313" key="12">
    <source>
        <dbReference type="EMBL" id="PAU76935.1"/>
    </source>
</evidence>
<comment type="subcellular location">
    <subcellularLocation>
        <location evidence="1">Cytoplasm</location>
    </subcellularLocation>
</comment>
<evidence type="ECO:0000256" key="9">
    <source>
        <dbReference type="PROSITE-ProRule" id="PRU01091"/>
    </source>
</evidence>
<evidence type="ECO:0000256" key="8">
    <source>
        <dbReference type="PROSITE-ProRule" id="PRU00169"/>
    </source>
</evidence>
<evidence type="ECO:0000256" key="6">
    <source>
        <dbReference type="ARBA" id="ARBA00023125"/>
    </source>
</evidence>
<dbReference type="Gene3D" id="1.10.10.10">
    <property type="entry name" value="Winged helix-like DNA-binding domain superfamily/Winged helix DNA-binding domain"/>
    <property type="match status" value="1"/>
</dbReference>
<evidence type="ECO:0000313" key="13">
    <source>
        <dbReference type="Proteomes" id="UP000217771"/>
    </source>
</evidence>
<dbReference type="AlphaFoldDB" id="A0A2A2EX10"/>
<dbReference type="InterPro" id="IPR036388">
    <property type="entry name" value="WH-like_DNA-bd_sf"/>
</dbReference>
<dbReference type="SMART" id="SM00448">
    <property type="entry name" value="REC"/>
    <property type="match status" value="1"/>
</dbReference>
<evidence type="ECO:0000256" key="1">
    <source>
        <dbReference type="ARBA" id="ARBA00004496"/>
    </source>
</evidence>
<evidence type="ECO:0000256" key="5">
    <source>
        <dbReference type="ARBA" id="ARBA00023015"/>
    </source>
</evidence>
<dbReference type="SUPFAM" id="SSF52172">
    <property type="entry name" value="CheY-like"/>
    <property type="match status" value="1"/>
</dbReference>
<dbReference type="SMART" id="SM00862">
    <property type="entry name" value="Trans_reg_C"/>
    <property type="match status" value="1"/>
</dbReference>
<dbReference type="EMBL" id="NSKB01000004">
    <property type="protein sequence ID" value="PAU76935.1"/>
    <property type="molecule type" value="Genomic_DNA"/>
</dbReference>
<comment type="caution">
    <text evidence="12">The sequence shown here is derived from an EMBL/GenBank/DDBJ whole genome shotgun (WGS) entry which is preliminary data.</text>
</comment>
<evidence type="ECO:0000259" key="11">
    <source>
        <dbReference type="PROSITE" id="PS51755"/>
    </source>
</evidence>
<keyword evidence="2" id="KW-0963">Cytoplasm</keyword>
<evidence type="ECO:0000256" key="7">
    <source>
        <dbReference type="ARBA" id="ARBA00023163"/>
    </source>
</evidence>
<dbReference type="GO" id="GO:0006355">
    <property type="term" value="P:regulation of DNA-templated transcription"/>
    <property type="evidence" value="ECO:0007669"/>
    <property type="project" value="InterPro"/>
</dbReference>
<dbReference type="InterPro" id="IPR011006">
    <property type="entry name" value="CheY-like_superfamily"/>
</dbReference>
<dbReference type="InterPro" id="IPR001789">
    <property type="entry name" value="Sig_transdc_resp-reg_receiver"/>
</dbReference>